<proteinExistence type="predicted"/>
<evidence type="ECO:0000256" key="1">
    <source>
        <dbReference type="SAM" id="MobiDB-lite"/>
    </source>
</evidence>
<dbReference type="Proteomes" id="UP000706151">
    <property type="component" value="Unassembled WGS sequence"/>
</dbReference>
<dbReference type="AlphaFoldDB" id="A0A935W808"/>
<feature type="compositionally biased region" description="Polar residues" evidence="1">
    <location>
        <begin position="147"/>
        <end position="157"/>
    </location>
</feature>
<reference evidence="2 3" key="1">
    <citation type="submission" date="2020-10" db="EMBL/GenBank/DDBJ databases">
        <title>Connecting structure to function with the recovery of over 1000 high-quality activated sludge metagenome-assembled genomes encoding full-length rRNA genes using long-read sequencing.</title>
        <authorList>
            <person name="Singleton C.M."/>
            <person name="Petriglieri F."/>
            <person name="Kristensen J.M."/>
            <person name="Kirkegaard R.H."/>
            <person name="Michaelsen T.Y."/>
            <person name="Andersen M.H."/>
            <person name="Karst S.M."/>
            <person name="Dueholm M.S."/>
            <person name="Nielsen P.H."/>
            <person name="Albertsen M."/>
        </authorList>
    </citation>
    <scope>NUCLEOTIDE SEQUENCE [LARGE SCALE GENOMIC DNA]</scope>
    <source>
        <strain evidence="2">Fred_18-Q3-R57-64_BAT3C.720</strain>
    </source>
</reference>
<organism evidence="2 3">
    <name type="scientific">Candidatus Accumulibacter affinis</name>
    <dbReference type="NCBI Taxonomy" id="2954384"/>
    <lineage>
        <taxon>Bacteria</taxon>
        <taxon>Pseudomonadati</taxon>
        <taxon>Pseudomonadota</taxon>
        <taxon>Betaproteobacteria</taxon>
        <taxon>Candidatus Accumulibacter</taxon>
    </lineage>
</organism>
<accession>A0A935W808</accession>
<feature type="region of interest" description="Disordered" evidence="1">
    <location>
        <begin position="136"/>
        <end position="168"/>
    </location>
</feature>
<feature type="compositionally biased region" description="Basic residues" evidence="1">
    <location>
        <begin position="136"/>
        <end position="145"/>
    </location>
</feature>
<comment type="caution">
    <text evidence="2">The sequence shown here is derived from an EMBL/GenBank/DDBJ whole genome shotgun (WGS) entry which is preliminary data.</text>
</comment>
<dbReference type="EMBL" id="JADJOT010000009">
    <property type="protein sequence ID" value="MBK7954700.1"/>
    <property type="molecule type" value="Genomic_DNA"/>
</dbReference>
<evidence type="ECO:0000313" key="2">
    <source>
        <dbReference type="EMBL" id="MBK7954700.1"/>
    </source>
</evidence>
<name>A0A935W808_9PROT</name>
<gene>
    <name evidence="2" type="ORF">IPK02_12515</name>
</gene>
<sequence>MTGADRRAFQAEMTLKYCSGSARRAEDVFGWSRQAVRLGLHEKRTGIVCLGHHAFCCGAKLWEKKHPEVAQALWELAESHAQQDPTFRTTWSFTRLTAEEAIKQLRAQGFADDVLPSRSGMSEVLNRNGYRLRPVLKAKPQKKSLKPTPSSPISANVTEIAKAKPSCA</sequence>
<evidence type="ECO:0000313" key="3">
    <source>
        <dbReference type="Proteomes" id="UP000706151"/>
    </source>
</evidence>
<dbReference type="Pfam" id="PF07592">
    <property type="entry name" value="DDE_Tnp_ISAZ013"/>
    <property type="match status" value="1"/>
</dbReference>
<dbReference type="InterPro" id="IPR011518">
    <property type="entry name" value="Transposase_36"/>
</dbReference>
<protein>
    <submittedName>
        <fullName evidence="2">Transposase</fullName>
    </submittedName>
</protein>